<keyword evidence="2" id="KW-1185">Reference proteome</keyword>
<dbReference type="InterPro" id="IPR052922">
    <property type="entry name" value="Cytidylate_Kinase-2"/>
</dbReference>
<dbReference type="EMBL" id="BOPF01000025">
    <property type="protein sequence ID" value="GIJ49222.1"/>
    <property type="molecule type" value="Genomic_DNA"/>
</dbReference>
<gene>
    <name evidence="1" type="ORF">Val02_61080</name>
</gene>
<dbReference type="SUPFAM" id="SSF52540">
    <property type="entry name" value="P-loop containing nucleoside triphosphate hydrolases"/>
    <property type="match status" value="1"/>
</dbReference>
<evidence type="ECO:0000313" key="2">
    <source>
        <dbReference type="Proteomes" id="UP000619260"/>
    </source>
</evidence>
<dbReference type="RefSeq" id="WP_203902690.1">
    <property type="nucleotide sequence ID" value="NZ_BOPF01000025.1"/>
</dbReference>
<name>A0A8J3YRM3_9ACTN</name>
<accession>A0A8J3YRM3</accession>
<comment type="caution">
    <text evidence="1">The sequence shown here is derived from an EMBL/GenBank/DDBJ whole genome shotgun (WGS) entry which is preliminary data.</text>
</comment>
<protein>
    <submittedName>
        <fullName evidence="1">Topology modulation protein</fullName>
    </submittedName>
</protein>
<reference evidence="1" key="1">
    <citation type="submission" date="2021-01" db="EMBL/GenBank/DDBJ databases">
        <title>Whole genome shotgun sequence of Virgisporangium aliadipatigenens NBRC 105644.</title>
        <authorList>
            <person name="Komaki H."/>
            <person name="Tamura T."/>
        </authorList>
    </citation>
    <scope>NUCLEOTIDE SEQUENCE</scope>
    <source>
        <strain evidence="1">NBRC 105644</strain>
    </source>
</reference>
<dbReference type="InterPro" id="IPR027417">
    <property type="entry name" value="P-loop_NTPase"/>
</dbReference>
<proteinExistence type="predicted"/>
<organism evidence="1 2">
    <name type="scientific">Virgisporangium aliadipatigenens</name>
    <dbReference type="NCBI Taxonomy" id="741659"/>
    <lineage>
        <taxon>Bacteria</taxon>
        <taxon>Bacillati</taxon>
        <taxon>Actinomycetota</taxon>
        <taxon>Actinomycetes</taxon>
        <taxon>Micromonosporales</taxon>
        <taxon>Micromonosporaceae</taxon>
        <taxon>Virgisporangium</taxon>
    </lineage>
</organism>
<dbReference type="PANTHER" id="PTHR37816:SF2">
    <property type="entry name" value="DNA TOPOLOGY MODULATION PROTEIN FLAR-RELATED PROTEIN"/>
    <property type="match status" value="1"/>
</dbReference>
<dbReference type="PANTHER" id="PTHR37816">
    <property type="entry name" value="YALI0E33011P"/>
    <property type="match status" value="1"/>
</dbReference>
<evidence type="ECO:0000313" key="1">
    <source>
        <dbReference type="EMBL" id="GIJ49222.1"/>
    </source>
</evidence>
<dbReference type="Gene3D" id="3.40.50.300">
    <property type="entry name" value="P-loop containing nucleotide triphosphate hydrolases"/>
    <property type="match status" value="1"/>
</dbReference>
<dbReference type="Proteomes" id="UP000619260">
    <property type="component" value="Unassembled WGS sequence"/>
</dbReference>
<dbReference type="AlphaFoldDB" id="A0A8J3YRM3"/>
<sequence length="157" mass="17541">MNRIVILGPGGAGKSTLAAHLGAALALPVIELDKHFWAPDLTPMPTERWVQIQHGLISGKRWIIDGDLGPYDVLTARLQAADTVIVLDFPLWLCAWRALRRSRENLAFWRWLVTYRRRSLPTVMTAIATHADHAELHVLHNPHAVEQLLGQATTTPP</sequence>